<evidence type="ECO:0000313" key="2">
    <source>
        <dbReference type="Proteomes" id="UP000500845"/>
    </source>
</evidence>
<keyword evidence="1" id="KW-0547">Nucleotide-binding</keyword>
<name>A0A346RNU3_9ABAC</name>
<dbReference type="GO" id="GO:0003678">
    <property type="term" value="F:DNA helicase activity"/>
    <property type="evidence" value="ECO:0007669"/>
    <property type="project" value="InterPro"/>
</dbReference>
<dbReference type="InterPro" id="IPR006824">
    <property type="entry name" value="DNA_helicase_Baculovir"/>
</dbReference>
<protein>
    <submittedName>
        <fullName evidence="1">Helicase</fullName>
    </submittedName>
</protein>
<accession>A0A346RNU3</accession>
<organism evidence="1 2">
    <name type="scientific">Cryptophlebia peltastica nucleopolyhedrovirus</name>
    <dbReference type="NCBI Taxonomy" id="2304025"/>
    <lineage>
        <taxon>Viruses</taxon>
        <taxon>Viruses incertae sedis</taxon>
        <taxon>Naldaviricetes</taxon>
        <taxon>Lefavirales</taxon>
        <taxon>Baculoviridae</taxon>
        <taxon>Alphabaculovirus</taxon>
        <taxon>Alphabaculovirus crypeltasticae</taxon>
    </lineage>
</organism>
<keyword evidence="1" id="KW-0378">Hydrolase</keyword>
<dbReference type="RefSeq" id="YP_010086948.1">
    <property type="nucleotide sequence ID" value="NC_055500.1"/>
</dbReference>
<keyword evidence="1" id="KW-0067">ATP-binding</keyword>
<sequence length="1190" mass="140113">MDTEPIRNVDHIFDTIFHAETSDENIMKNFDTVDNLVLKNSKTGVTKVVESNSNFKKLLELMSDKNTQCKLDYCQDSVSVDPHDWYVKGNYFMVTVKPFVNKKHYEIIKNKVDFSKFVRCVGDNEYANKCVKSKDYYYWPNIDVSYFGWRQYIFMNFGIDIGDYIPLIHNHKLGNVNLFVFNAEFFLNVEMSLHIEGRGFLFVNGNSDFVEENDDLFKIITADGTVGYCKVLPVLVFSDKKLFDVIREDITLRQCVVTEKYKNIINIDLKNLRLYRDFETYVDTKEIEYKKIVYNITSSSEHKDYINEIVNGCINIMLDTMQNELKKTTSVLLEYFDKSDFVNFDYLLILIWKLISMSDQVEINKTNIRYCLETVCRVLFNNDFFCDNILFERAVAKCEPYFELSPEVFQSLCNQWTVFPSEDPRIALANFYTIHYMIYLKLKSEKDTSKQWLYTADNALNCGASPSLLARGYFKKILTSNCIIMFNGTKYNNAVHKDDKIFKFVSKEPESSMSSIKFNNWKYMYFTEEGVFNVLTNSYHDSCPFILGNTLLGAITKRKKTEYLSEKIIKYMEDNSQYEVDIYRIYHVAKICRDIKIIKCNISIAMTLNDANQEMSEKINLHKLFLEILNYDDKELIPLSMYVNEKKISDIVKNFKCKKCVINVENVCDCYTTFEINRNAFLVAVIFNIFSVSKEIIELIWSLLYNFDLYIETLKIVSSSDLINNYGTYFYENRREIIDFLYTKFKHVRYITDIIDEMNDPNIFIKNIVAHVENKKKSTFVNDEDFEEEDNTIVKFYLHYKFVKRIIKRYNVWWDKLIIARQGDNLNDWCARFYIRLILNKFDFKHYSNIALANIVKAYIHFRNITGFNHVNSRVMIYFATSLAIPSDYDKFCIYLNGMAGSGKSSFFELMESMFVVHKHDSDKYKLTKEQTNDIEADKLISQLYVINEMKVCNDAFFKTNSDSTKSNVICRKYQGSQKYEANYKMLIINNKPLFISDYDRGVRNRFGIVYTDHTFVEELQFSGSVYSHIKEKKYPLIRSQIQNHRKGAQLFLSHILKYRRNNDGYVLYRNILQNDPMHLHNLKCLDINNSIMKALFYVMSVKLNENAEPIAEETVNALIALAVPIVETMIHEQLKCKTQAGLPKKIEKIQGDFKNKCAKFFNEKGMCYEKISMVRDKKNFVTVRPQFMC</sequence>
<reference evidence="1 2" key="1">
    <citation type="journal article" date="2018" name="J. Invertebr. Pathol.">
        <title>Morphological, genetic and biological characterisation of a novel alphabaculovirus isolated from Cryptophlebia peltastica (Lepidoptera: Tortricidae).</title>
        <authorList>
            <person name="Marsberg T."/>
            <person name="Jukes M.D."/>
            <person name="Krejmer-Rabalska M."/>
            <person name="Rabalski L."/>
            <person name="Knox C.M."/>
            <person name="Moore S.D."/>
            <person name="Hill M.P."/>
            <person name="Szewczyk B."/>
        </authorList>
    </citation>
    <scope>NUCLEOTIDE SEQUENCE [LARGE SCALE GENOMIC DNA]</scope>
    <source>
        <strain evidence="1">SA</strain>
    </source>
</reference>
<dbReference type="GeneID" id="65102193"/>
<dbReference type="EMBL" id="MH394321">
    <property type="protein sequence ID" value="AXS67740.1"/>
    <property type="molecule type" value="Genomic_DNA"/>
</dbReference>
<dbReference type="GO" id="GO:0019079">
    <property type="term" value="P:viral genome replication"/>
    <property type="evidence" value="ECO:0007669"/>
    <property type="project" value="InterPro"/>
</dbReference>
<dbReference type="Proteomes" id="UP000500845">
    <property type="component" value="Segment"/>
</dbReference>
<proteinExistence type="predicted"/>
<dbReference type="Pfam" id="PF04735">
    <property type="entry name" value="Baculo_helicase"/>
    <property type="match status" value="2"/>
</dbReference>
<evidence type="ECO:0000313" key="1">
    <source>
        <dbReference type="EMBL" id="AXS67740.1"/>
    </source>
</evidence>
<keyword evidence="2" id="KW-1185">Reference proteome</keyword>
<dbReference type="KEGG" id="vg:65102193"/>
<keyword evidence="1" id="KW-0347">Helicase</keyword>